<keyword evidence="3" id="KW-0732">Signal</keyword>
<feature type="signal peptide" evidence="3">
    <location>
        <begin position="1"/>
        <end position="31"/>
    </location>
</feature>
<organism evidence="5 6">
    <name type="scientific">Piscinibacter koreensis</name>
    <dbReference type="NCBI Taxonomy" id="2742824"/>
    <lineage>
        <taxon>Bacteria</taxon>
        <taxon>Pseudomonadati</taxon>
        <taxon>Pseudomonadota</taxon>
        <taxon>Betaproteobacteria</taxon>
        <taxon>Burkholderiales</taxon>
        <taxon>Sphaerotilaceae</taxon>
        <taxon>Piscinibacter</taxon>
    </lineage>
</organism>
<feature type="domain" description="OmpA-like" evidence="4">
    <location>
        <begin position="284"/>
        <end position="410"/>
    </location>
</feature>
<dbReference type="GO" id="GO:0016020">
    <property type="term" value="C:membrane"/>
    <property type="evidence" value="ECO:0007669"/>
    <property type="project" value="UniProtKB-UniRule"/>
</dbReference>
<name>A0A7Y6NJK3_9BURK</name>
<dbReference type="PROSITE" id="PS51123">
    <property type="entry name" value="OMPA_2"/>
    <property type="match status" value="1"/>
</dbReference>
<feature type="chain" id="PRO_5030529436" evidence="3">
    <location>
        <begin position="32"/>
        <end position="434"/>
    </location>
</feature>
<proteinExistence type="predicted"/>
<dbReference type="Proteomes" id="UP000529637">
    <property type="component" value="Unassembled WGS sequence"/>
</dbReference>
<reference evidence="5 6" key="1">
    <citation type="submission" date="2020-06" db="EMBL/GenBank/DDBJ databases">
        <title>Schlegella sp. ID0723 isolated from air conditioner.</title>
        <authorList>
            <person name="Kim D.Y."/>
            <person name="Kim D.-U."/>
        </authorList>
    </citation>
    <scope>NUCLEOTIDE SEQUENCE [LARGE SCALE GENOMIC DNA]</scope>
    <source>
        <strain evidence="5 6">ID0723</strain>
    </source>
</reference>
<evidence type="ECO:0000313" key="6">
    <source>
        <dbReference type="Proteomes" id="UP000529637"/>
    </source>
</evidence>
<dbReference type="EMBL" id="JABWMJ010000001">
    <property type="protein sequence ID" value="NUZ04378.1"/>
    <property type="molecule type" value="Genomic_DNA"/>
</dbReference>
<feature type="region of interest" description="Disordered" evidence="2">
    <location>
        <begin position="415"/>
        <end position="434"/>
    </location>
</feature>
<evidence type="ECO:0000256" key="3">
    <source>
        <dbReference type="SAM" id="SignalP"/>
    </source>
</evidence>
<accession>A0A7Y6NJK3</accession>
<keyword evidence="6" id="KW-1185">Reference proteome</keyword>
<gene>
    <name evidence="5" type="ORF">HQN59_01250</name>
</gene>
<dbReference type="SUPFAM" id="SSF103088">
    <property type="entry name" value="OmpA-like"/>
    <property type="match status" value="1"/>
</dbReference>
<evidence type="ECO:0000313" key="5">
    <source>
        <dbReference type="EMBL" id="NUZ04378.1"/>
    </source>
</evidence>
<dbReference type="AlphaFoldDB" id="A0A7Y6NJK3"/>
<keyword evidence="1" id="KW-0472">Membrane</keyword>
<evidence type="ECO:0000259" key="4">
    <source>
        <dbReference type="PROSITE" id="PS51123"/>
    </source>
</evidence>
<dbReference type="PROSITE" id="PS51257">
    <property type="entry name" value="PROKAR_LIPOPROTEIN"/>
    <property type="match status" value="1"/>
</dbReference>
<comment type="caution">
    <text evidence="5">The sequence shown here is derived from an EMBL/GenBank/DDBJ whole genome shotgun (WGS) entry which is preliminary data.</text>
</comment>
<dbReference type="InterPro" id="IPR006665">
    <property type="entry name" value="OmpA-like"/>
</dbReference>
<dbReference type="RefSeq" id="WP_176065292.1">
    <property type="nucleotide sequence ID" value="NZ_JABWMJ010000001.1"/>
</dbReference>
<dbReference type="Gene3D" id="3.30.1330.60">
    <property type="entry name" value="OmpA-like domain"/>
    <property type="match status" value="1"/>
</dbReference>
<protein>
    <submittedName>
        <fullName evidence="5">OmpA family protein</fullName>
    </submittedName>
</protein>
<dbReference type="InterPro" id="IPR036737">
    <property type="entry name" value="OmpA-like_sf"/>
</dbReference>
<evidence type="ECO:0000256" key="2">
    <source>
        <dbReference type="SAM" id="MobiDB-lite"/>
    </source>
</evidence>
<evidence type="ECO:0000256" key="1">
    <source>
        <dbReference type="PROSITE-ProRule" id="PRU00473"/>
    </source>
</evidence>
<sequence length="434" mass="46436">MNRSTARPSGRARTARAAWAGLAALCLTALVACTSSEPLGFETAAARGADDLAAQTGALPAFLARFEATLTPVDPKAPRRRVVLDPMLETTSGQQTATTALLGKLVGERLGRKTGRFELVPFRGDTLPDAQLLLTGTMTRAPGGAPAAGVRIDLALTDLKTRQVIAQTTVHARDEALDPSPLRYYKDSPIVIKDKVSEGYARTSRTAVGQPADTYYLERIGVAAQIDAATTLYNAERYRDALGRYEDMQNDAGGQQLRIESGIYLTNMRLGRVAEAEQAFGRIVALGIQYNELGVKFLFNPGSLEFWSDPKISGSYGMWLRQIARESVRSNTCMNVVGHTSNSGDATLNDALSLRRAGVIRQLLVAQAPVLGARTAAIGKGFRENLVGSGTDNGFDVLDRRVEFKIVGCEQIPAEGAPDAKPAAATPAKPTTRS</sequence>